<dbReference type="AlphaFoldDB" id="A0A420J6I0"/>
<proteinExistence type="predicted"/>
<sequence length="75" mass="8177">MGRNCTCRASSRRVRSVMTIEELSDGILKQENAKALVSSSSPEQEVRDALIESDRSDVVGSETHLEIGLTSANVR</sequence>
<dbReference type="Proteomes" id="UP000285326">
    <property type="component" value="Unassembled WGS sequence"/>
</dbReference>
<comment type="caution">
    <text evidence="1">The sequence shown here is derived from an EMBL/GenBank/DDBJ whole genome shotgun (WGS) entry which is preliminary data.</text>
</comment>
<dbReference type="EMBL" id="MCBS01017235">
    <property type="protein sequence ID" value="RKF82388.1"/>
    <property type="molecule type" value="Genomic_DNA"/>
</dbReference>
<gene>
    <name evidence="1" type="ORF">GcM1_172011</name>
</gene>
<protein>
    <submittedName>
        <fullName evidence="1">Uncharacterized protein</fullName>
    </submittedName>
</protein>
<evidence type="ECO:0000313" key="2">
    <source>
        <dbReference type="Proteomes" id="UP000285326"/>
    </source>
</evidence>
<evidence type="ECO:0000313" key="1">
    <source>
        <dbReference type="EMBL" id="RKF82388.1"/>
    </source>
</evidence>
<reference evidence="1 2" key="1">
    <citation type="journal article" date="2018" name="BMC Genomics">
        <title>Comparative genome analyses reveal sequence features reflecting distinct modes of host-adaptation between dicot and monocot powdery mildew.</title>
        <authorList>
            <person name="Wu Y."/>
            <person name="Ma X."/>
            <person name="Pan Z."/>
            <person name="Kale S.D."/>
            <person name="Song Y."/>
            <person name="King H."/>
            <person name="Zhang Q."/>
            <person name="Presley C."/>
            <person name="Deng X."/>
            <person name="Wei C.I."/>
            <person name="Xiao S."/>
        </authorList>
    </citation>
    <scope>NUCLEOTIDE SEQUENCE [LARGE SCALE GENOMIC DNA]</scope>
    <source>
        <strain evidence="1">UMSG1</strain>
    </source>
</reference>
<organism evidence="1 2">
    <name type="scientific">Golovinomyces cichoracearum</name>
    <dbReference type="NCBI Taxonomy" id="62708"/>
    <lineage>
        <taxon>Eukaryota</taxon>
        <taxon>Fungi</taxon>
        <taxon>Dikarya</taxon>
        <taxon>Ascomycota</taxon>
        <taxon>Pezizomycotina</taxon>
        <taxon>Leotiomycetes</taxon>
        <taxon>Erysiphales</taxon>
        <taxon>Erysiphaceae</taxon>
        <taxon>Golovinomyces</taxon>
    </lineage>
</organism>
<name>A0A420J6I0_9PEZI</name>
<accession>A0A420J6I0</accession>